<comment type="caution">
    <text evidence="6">The sequence shown here is derived from an EMBL/GenBank/DDBJ whole genome shotgun (WGS) entry which is preliminary data.</text>
</comment>
<feature type="region of interest" description="Disordered" evidence="4">
    <location>
        <begin position="689"/>
        <end position="726"/>
    </location>
</feature>
<dbReference type="PROSITE" id="PS00141">
    <property type="entry name" value="ASP_PROTEASE"/>
    <property type="match status" value="1"/>
</dbReference>
<evidence type="ECO:0000256" key="2">
    <source>
        <dbReference type="ARBA" id="ARBA00022695"/>
    </source>
</evidence>
<dbReference type="InterPro" id="IPR008042">
    <property type="entry name" value="Retrotrans_Pao"/>
</dbReference>
<keyword evidence="3" id="KW-0695">RNA-directed DNA polymerase</keyword>
<evidence type="ECO:0000313" key="6">
    <source>
        <dbReference type="EMBL" id="KAJ8885703.1"/>
    </source>
</evidence>
<dbReference type="Gene3D" id="3.30.420.10">
    <property type="entry name" value="Ribonuclease H-like superfamily/Ribonuclease H"/>
    <property type="match status" value="1"/>
</dbReference>
<dbReference type="InterPro" id="IPR040676">
    <property type="entry name" value="DUF5641"/>
</dbReference>
<reference evidence="6 7" key="1">
    <citation type="submission" date="2023-02" db="EMBL/GenBank/DDBJ databases">
        <title>LHISI_Scaffold_Assembly.</title>
        <authorList>
            <person name="Stuart O.P."/>
            <person name="Cleave R."/>
            <person name="Magrath M.J.L."/>
            <person name="Mikheyev A.S."/>
        </authorList>
    </citation>
    <scope>NUCLEOTIDE SEQUENCE [LARGE SCALE GENOMIC DNA]</scope>
    <source>
        <strain evidence="6">Daus_M_001</strain>
        <tissue evidence="6">Leg muscle</tissue>
    </source>
</reference>
<feature type="non-terminal residue" evidence="6">
    <location>
        <position position="741"/>
    </location>
</feature>
<dbReference type="InterPro" id="IPR036397">
    <property type="entry name" value="RNaseH_sf"/>
</dbReference>
<evidence type="ECO:0000256" key="3">
    <source>
        <dbReference type="ARBA" id="ARBA00022918"/>
    </source>
</evidence>
<gene>
    <name evidence="6" type="ORF">PR048_011901</name>
</gene>
<proteinExistence type="predicted"/>
<dbReference type="InterPro" id="IPR012337">
    <property type="entry name" value="RNaseH-like_sf"/>
</dbReference>
<protein>
    <recommendedName>
        <fullName evidence="5">DUF5641 domain-containing protein</fullName>
    </recommendedName>
</protein>
<evidence type="ECO:0000256" key="1">
    <source>
        <dbReference type="ARBA" id="ARBA00022679"/>
    </source>
</evidence>
<organism evidence="6 7">
    <name type="scientific">Dryococelus australis</name>
    <dbReference type="NCBI Taxonomy" id="614101"/>
    <lineage>
        <taxon>Eukaryota</taxon>
        <taxon>Metazoa</taxon>
        <taxon>Ecdysozoa</taxon>
        <taxon>Arthropoda</taxon>
        <taxon>Hexapoda</taxon>
        <taxon>Insecta</taxon>
        <taxon>Pterygota</taxon>
        <taxon>Neoptera</taxon>
        <taxon>Polyneoptera</taxon>
        <taxon>Phasmatodea</taxon>
        <taxon>Verophasmatodea</taxon>
        <taxon>Anareolatae</taxon>
        <taxon>Phasmatidae</taxon>
        <taxon>Eurycanthinae</taxon>
        <taxon>Dryococelus</taxon>
    </lineage>
</organism>
<dbReference type="InterPro" id="IPR001969">
    <property type="entry name" value="Aspartic_peptidase_AS"/>
</dbReference>
<keyword evidence="2" id="KW-0548">Nucleotidyltransferase</keyword>
<dbReference type="PANTHER" id="PTHR47331:SF2">
    <property type="match status" value="1"/>
</dbReference>
<dbReference type="Pfam" id="PF18701">
    <property type="entry name" value="DUF5641"/>
    <property type="match status" value="1"/>
</dbReference>
<evidence type="ECO:0000259" key="5">
    <source>
        <dbReference type="Pfam" id="PF18701"/>
    </source>
</evidence>
<dbReference type="Proteomes" id="UP001159363">
    <property type="component" value="Chromosome X"/>
</dbReference>
<dbReference type="SUPFAM" id="SSF53098">
    <property type="entry name" value="Ribonuclease H-like"/>
    <property type="match status" value="1"/>
</dbReference>
<keyword evidence="7" id="KW-1185">Reference proteome</keyword>
<sequence>MEGFNIGSRCDSRVKMTGGPEMETSIATDARFGENKCGHVAKRCRMMCVVCGAKHIPLMCPKLEMVKPESCGKTLQNNKEKALANHSSSDTLLQMLIVRIKGKRGDQHIRALIDTGSQRSYITKELVLAIQRNEGQRKRECLQSKNIWKEASEEMWTTEYDVELPWIGNPPLPTNYHASRKHLENLSQPVIKELGTTKVRPVFDTSFKVHGSSLNDCLEEGPNLIEAIPPLLLQFRVKSVGVVADIKKALQISLCERERDRDIVRFLLKDKGGHVTALRHKRDCEVGQNSYAKETIARLHKVFYMDNCVTSVREDEKHTLIEESTSIFRETNFGLRGLKHTNPAVDFGEMTSVLGLLCSESSSGIEVNRIDARTRVAPTKKTTIPRFELLATITAARLASMAAGNLGIDEYFSHYLKIVGDFLGWVQRYVHNCQHPLNKKTGELGADEFGNAEEHLIKLIQKESFCGIADEYISSLMAFNDENGILRSKKRISEHKDTFEFRHPAVLPAVIQRCTTCKRFAGGNINPVMPPLPEDRVCDGAVFEVIGVDIAGPLYLKYGSKVWICIFTCAVYRDVRVKLVSSLSSEAFIRAVRRIIIRRGCTTRLHEDLRKRFRSENLGQLNSVSQYKGKSSITVGEVVLVGNYQEKWLEWPLAIVEELLPCRDGISRVIQLKTASGVVTTPIKLTHPHEGLHREKSTSCGSAGTPVNFHEGPQAPTPQQHLEVKRSRISRNSVLPSRYKN</sequence>
<accession>A0ABQ9HMX8</accession>
<keyword evidence="1" id="KW-0808">Transferase</keyword>
<name>A0ABQ9HMX8_9NEOP</name>
<dbReference type="PANTHER" id="PTHR47331">
    <property type="entry name" value="PHD-TYPE DOMAIN-CONTAINING PROTEIN"/>
    <property type="match status" value="1"/>
</dbReference>
<feature type="domain" description="DUF5641" evidence="5">
    <location>
        <begin position="603"/>
        <end position="684"/>
    </location>
</feature>
<dbReference type="EMBL" id="JARBHB010000004">
    <property type="protein sequence ID" value="KAJ8885703.1"/>
    <property type="molecule type" value="Genomic_DNA"/>
</dbReference>
<evidence type="ECO:0000313" key="7">
    <source>
        <dbReference type="Proteomes" id="UP001159363"/>
    </source>
</evidence>
<dbReference type="Pfam" id="PF05380">
    <property type="entry name" value="Peptidase_A17"/>
    <property type="match status" value="1"/>
</dbReference>
<evidence type="ECO:0000256" key="4">
    <source>
        <dbReference type="SAM" id="MobiDB-lite"/>
    </source>
</evidence>